<dbReference type="EC" id="4.2.1.136" evidence="17"/>
<dbReference type="PANTHER" id="PTHR12592:SF0">
    <property type="entry name" value="ATP-DEPENDENT (S)-NAD(P)H-HYDRATE DEHYDRATASE"/>
    <property type="match status" value="1"/>
</dbReference>
<evidence type="ECO:0000256" key="17">
    <source>
        <dbReference type="HAMAP-Rule" id="MF_01965"/>
    </source>
</evidence>
<dbReference type="InterPro" id="IPR004443">
    <property type="entry name" value="YjeF_N_dom"/>
</dbReference>
<evidence type="ECO:0000256" key="4">
    <source>
        <dbReference type="ARBA" id="ARBA00009524"/>
    </source>
</evidence>
<keyword evidence="5 18" id="KW-0479">Metal-binding</keyword>
<comment type="caution">
    <text evidence="21">The sequence shown here is derived from an EMBL/GenBank/DDBJ whole genome shotgun (WGS) entry which is preliminary data.</text>
</comment>
<keyword evidence="11 18" id="KW-0413">Isomerase</keyword>
<comment type="similarity">
    <text evidence="4 18">In the C-terminal section; belongs to the NnrD/CARKD family.</text>
</comment>
<comment type="cofactor">
    <cofactor evidence="18">
        <name>K(+)</name>
        <dbReference type="ChEBI" id="CHEBI:29103"/>
    </cofactor>
    <text evidence="18">Binds 1 potassium ion per subunit.</text>
</comment>
<sequence length="507" mass="57099">MIPMSNLEIFHKLLKNYYSKKSKDCITSGEMSIIDNNCEYLGVPKILLMENAGKSVAEEVSRYLKENCKNRIYVFCGLGNNGGDGFVAVRHLTDYCSFEDTLTVVLLGKEEFIKTYEAGENFKILKNISQLDFRLTIKEAPYVEGVLEVIDEIENNREDNVIIIDALLGTGIRGDLREPFKTLVDNLNRLRYKENIKIISVDVETKGLRGNLVVTFHRNKMENDISKTVVKKIGIPTIAHYIVGWGDMYALSKRDPNSHKGENGKVLIVGGSKRYFGAPILSALASSKIVDLTTVVSVKHTIEALRDYPHLISYEVEGDYLSRDCVDEVMKLSKDYHVVILGSGLGINEDTKEFVNEYLNEIGDKKVVIDADAIKVIDYRDFEFKENFIFTPHRREFEYMGINIEDPTSLEDVKSTILLKGRYDIIFNNERIKINKTGNVGMTVGGTGDVLCGIVGAFFSKNDGFISACCGAYINGYAGDMLLSEKGYYYTPMDLIECIPKVLSMFR</sequence>
<keyword evidence="12 17" id="KW-0456">Lyase</keyword>
<evidence type="ECO:0000256" key="3">
    <source>
        <dbReference type="ARBA" id="ARBA00006001"/>
    </source>
</evidence>
<dbReference type="Proteomes" id="UP000290527">
    <property type="component" value="Unassembled WGS sequence"/>
</dbReference>
<dbReference type="GO" id="GO:0052855">
    <property type="term" value="F:ADP-dependent NAD(P)H-hydrate dehydratase activity"/>
    <property type="evidence" value="ECO:0007669"/>
    <property type="project" value="UniProtKB-UniRule"/>
</dbReference>
<keyword evidence="10 17" id="KW-0520">NAD</keyword>
<keyword evidence="8 17" id="KW-0521">NADP</keyword>
<evidence type="ECO:0000256" key="7">
    <source>
        <dbReference type="ARBA" id="ARBA00022840"/>
    </source>
</evidence>
<dbReference type="GO" id="GO:0052856">
    <property type="term" value="F:NAD(P)HX epimerase activity"/>
    <property type="evidence" value="ECO:0007669"/>
    <property type="project" value="UniProtKB-EC"/>
</dbReference>
<evidence type="ECO:0000313" key="22">
    <source>
        <dbReference type="Proteomes" id="UP000290527"/>
    </source>
</evidence>
<evidence type="ECO:0000256" key="10">
    <source>
        <dbReference type="ARBA" id="ARBA00023027"/>
    </source>
</evidence>
<dbReference type="GO" id="GO:0110051">
    <property type="term" value="P:metabolite repair"/>
    <property type="evidence" value="ECO:0007669"/>
    <property type="project" value="TreeGrafter"/>
</dbReference>
<dbReference type="SUPFAM" id="SSF64153">
    <property type="entry name" value="YjeF N-terminal domain-like"/>
    <property type="match status" value="1"/>
</dbReference>
<keyword evidence="9 18" id="KW-0630">Potassium</keyword>
<keyword evidence="6 17" id="KW-0547">Nucleotide-binding</keyword>
<evidence type="ECO:0000256" key="15">
    <source>
        <dbReference type="ARBA" id="ARBA00048238"/>
    </source>
</evidence>
<evidence type="ECO:0000259" key="20">
    <source>
        <dbReference type="PROSITE" id="PS51385"/>
    </source>
</evidence>
<dbReference type="InterPro" id="IPR036652">
    <property type="entry name" value="YjeF_N_dom_sf"/>
</dbReference>
<accession>A0A401HR03</accession>
<organism evidence="21 22">
    <name type="scientific">Methanofervidicoccus abyssi</name>
    <dbReference type="NCBI Taxonomy" id="2082189"/>
    <lineage>
        <taxon>Archaea</taxon>
        <taxon>Methanobacteriati</taxon>
        <taxon>Methanobacteriota</taxon>
        <taxon>Methanomada group</taxon>
        <taxon>Methanococci</taxon>
        <taxon>Methanococcales</taxon>
        <taxon>Methanofervidicoccus</taxon>
    </lineage>
</organism>
<dbReference type="Gene3D" id="3.40.1190.20">
    <property type="match status" value="1"/>
</dbReference>
<evidence type="ECO:0000256" key="2">
    <source>
        <dbReference type="ARBA" id="ARBA00000909"/>
    </source>
</evidence>
<evidence type="ECO:0000256" key="13">
    <source>
        <dbReference type="ARBA" id="ARBA00023268"/>
    </source>
</evidence>
<feature type="binding site" evidence="17">
    <location>
        <position position="448"/>
    </location>
    <ligand>
        <name>AMP</name>
        <dbReference type="ChEBI" id="CHEBI:456215"/>
    </ligand>
</feature>
<dbReference type="PROSITE" id="PS51385">
    <property type="entry name" value="YJEF_N"/>
    <property type="match status" value="1"/>
</dbReference>
<feature type="binding site" evidence="17">
    <location>
        <position position="344"/>
    </location>
    <ligand>
        <name>(6S)-NADPHX</name>
        <dbReference type="ChEBI" id="CHEBI:64076"/>
    </ligand>
</feature>
<evidence type="ECO:0000256" key="8">
    <source>
        <dbReference type="ARBA" id="ARBA00022857"/>
    </source>
</evidence>
<dbReference type="NCBIfam" id="TIGR00196">
    <property type="entry name" value="yjeF_cterm"/>
    <property type="match status" value="1"/>
</dbReference>
<dbReference type="PANTHER" id="PTHR12592">
    <property type="entry name" value="ATP-DEPENDENT (S)-NAD(P)H-HYDRATE DEHYDRATASE FAMILY MEMBER"/>
    <property type="match status" value="1"/>
</dbReference>
<evidence type="ECO:0000256" key="1">
    <source>
        <dbReference type="ARBA" id="ARBA00000013"/>
    </source>
</evidence>
<dbReference type="InterPro" id="IPR029056">
    <property type="entry name" value="Ribokinase-like"/>
</dbReference>
<comment type="catalytic activity">
    <reaction evidence="15 17 18">
        <text>(6S)-NADHX + ADP = AMP + phosphate + NADH + H(+)</text>
        <dbReference type="Rhea" id="RHEA:32223"/>
        <dbReference type="ChEBI" id="CHEBI:15378"/>
        <dbReference type="ChEBI" id="CHEBI:43474"/>
        <dbReference type="ChEBI" id="CHEBI:57945"/>
        <dbReference type="ChEBI" id="CHEBI:64074"/>
        <dbReference type="ChEBI" id="CHEBI:456215"/>
        <dbReference type="ChEBI" id="CHEBI:456216"/>
        <dbReference type="EC" id="4.2.1.136"/>
    </reaction>
</comment>
<evidence type="ECO:0000256" key="14">
    <source>
        <dbReference type="ARBA" id="ARBA00025153"/>
    </source>
</evidence>
<dbReference type="EMBL" id="BFAX01000004">
    <property type="protein sequence ID" value="GBF36704.1"/>
    <property type="molecule type" value="Genomic_DNA"/>
</dbReference>
<comment type="function">
    <text evidence="14 18">Bifunctional enzyme that catalyzes the epimerization of the S- and R-forms of NAD(P)HX and the dehydration of the S-form of NAD(P)HX at the expense of ADP, which is converted to AMP. This allows the repair of both epimers of NAD(P)HX, a damaged form of NAD(P)H that is a result of enzymatic or heat-dependent hydration.</text>
</comment>
<comment type="catalytic activity">
    <reaction evidence="2 18">
        <text>(6R)-NADPHX = (6S)-NADPHX</text>
        <dbReference type="Rhea" id="RHEA:32227"/>
        <dbReference type="ChEBI" id="CHEBI:64076"/>
        <dbReference type="ChEBI" id="CHEBI:64077"/>
        <dbReference type="EC" id="5.1.99.6"/>
    </reaction>
</comment>
<comment type="catalytic activity">
    <reaction evidence="16 17 18">
        <text>(6S)-NADPHX + ADP = AMP + phosphate + NADPH + H(+)</text>
        <dbReference type="Rhea" id="RHEA:32235"/>
        <dbReference type="ChEBI" id="CHEBI:15378"/>
        <dbReference type="ChEBI" id="CHEBI:43474"/>
        <dbReference type="ChEBI" id="CHEBI:57783"/>
        <dbReference type="ChEBI" id="CHEBI:64076"/>
        <dbReference type="ChEBI" id="CHEBI:456215"/>
        <dbReference type="ChEBI" id="CHEBI:456216"/>
        <dbReference type="EC" id="4.2.1.136"/>
    </reaction>
</comment>
<evidence type="ECO:0000256" key="9">
    <source>
        <dbReference type="ARBA" id="ARBA00022958"/>
    </source>
</evidence>
<dbReference type="GO" id="GO:0046496">
    <property type="term" value="P:nicotinamide nucleotide metabolic process"/>
    <property type="evidence" value="ECO:0007669"/>
    <property type="project" value="UniProtKB-UniRule"/>
</dbReference>
<proteinExistence type="inferred from homology"/>
<dbReference type="PROSITE" id="PS51383">
    <property type="entry name" value="YJEF_C_3"/>
    <property type="match status" value="1"/>
</dbReference>
<keyword evidence="22" id="KW-1185">Reference proteome</keyword>
<dbReference type="HAMAP" id="MF_01965">
    <property type="entry name" value="NADHX_dehydratase"/>
    <property type="match status" value="1"/>
</dbReference>
<feature type="domain" description="YjeF N-terminal" evidence="20">
    <location>
        <begin position="31"/>
        <end position="241"/>
    </location>
</feature>
<evidence type="ECO:0000256" key="12">
    <source>
        <dbReference type="ARBA" id="ARBA00023239"/>
    </source>
</evidence>
<evidence type="ECO:0000256" key="11">
    <source>
        <dbReference type="ARBA" id="ARBA00023235"/>
    </source>
</evidence>
<dbReference type="AlphaFoldDB" id="A0A401HR03"/>
<keyword evidence="13" id="KW-0511">Multifunctional enzyme</keyword>
<evidence type="ECO:0000256" key="6">
    <source>
        <dbReference type="ARBA" id="ARBA00022741"/>
    </source>
</evidence>
<dbReference type="NCBIfam" id="TIGR00197">
    <property type="entry name" value="yjeF_nterm"/>
    <property type="match status" value="1"/>
</dbReference>
<protein>
    <recommendedName>
        <fullName evidence="17">ADP-dependent (S)-NAD(P)H-hydrate dehydratase</fullName>
        <ecNumber evidence="17">4.2.1.136</ecNumber>
    </recommendedName>
    <alternativeName>
        <fullName evidence="17">ADP-dependent NAD(P)HX dehydratase</fullName>
    </alternativeName>
</protein>
<feature type="domain" description="YjeF C-terminal" evidence="19">
    <location>
        <begin position="243"/>
        <end position="506"/>
    </location>
</feature>
<comment type="cofactor">
    <cofactor evidence="17">
        <name>Mg(2+)</name>
        <dbReference type="ChEBI" id="CHEBI:18420"/>
    </cofactor>
</comment>
<dbReference type="GO" id="GO:0046872">
    <property type="term" value="F:metal ion binding"/>
    <property type="evidence" value="ECO:0007669"/>
    <property type="project" value="UniProtKB-UniRule"/>
</dbReference>
<dbReference type="Pfam" id="PF03853">
    <property type="entry name" value="YjeF_N"/>
    <property type="match status" value="1"/>
</dbReference>
<comment type="function">
    <text evidence="17">Catalyzes the dehydration of the S-form of NAD(P)HX at the expense of ADP, which is converted to AMP. Together with NAD(P)HX epimerase, which catalyzes the epimerization of the S- and R-forms, the enzyme allows the repair of both epimers of NAD(P)HX, a damaged form of NAD(P)H that is a result of enzymatic or heat-dependent hydration.</text>
</comment>
<comment type="catalytic activity">
    <reaction evidence="1 18">
        <text>(6R)-NADHX = (6S)-NADHX</text>
        <dbReference type="Rhea" id="RHEA:32215"/>
        <dbReference type="ChEBI" id="CHEBI:64074"/>
        <dbReference type="ChEBI" id="CHEBI:64075"/>
        <dbReference type="EC" id="5.1.99.6"/>
    </reaction>
</comment>
<name>A0A401HR03_9EURY</name>
<comment type="similarity">
    <text evidence="17">Belongs to the NnrD/CARKD family.</text>
</comment>
<dbReference type="InterPro" id="IPR030677">
    <property type="entry name" value="Nnr"/>
</dbReference>
<feature type="binding site" evidence="17">
    <location>
        <position position="393"/>
    </location>
    <ligand>
        <name>(6S)-NADPHX</name>
        <dbReference type="ChEBI" id="CHEBI:64076"/>
    </ligand>
</feature>
<comment type="similarity">
    <text evidence="3 18">In the N-terminal section; belongs to the NnrE/AIBP family.</text>
</comment>
<evidence type="ECO:0000256" key="5">
    <source>
        <dbReference type="ARBA" id="ARBA00022723"/>
    </source>
</evidence>
<dbReference type="Gene3D" id="3.40.50.10260">
    <property type="entry name" value="YjeF N-terminal domain"/>
    <property type="match status" value="1"/>
</dbReference>
<keyword evidence="7 17" id="KW-0067">ATP-binding</keyword>
<evidence type="ECO:0000313" key="21">
    <source>
        <dbReference type="EMBL" id="GBF36704.1"/>
    </source>
</evidence>
<evidence type="ECO:0000259" key="19">
    <source>
        <dbReference type="PROSITE" id="PS51383"/>
    </source>
</evidence>
<evidence type="ECO:0000256" key="16">
    <source>
        <dbReference type="ARBA" id="ARBA00049209"/>
    </source>
</evidence>
<gene>
    <name evidence="17" type="primary">nnrD</name>
    <name evidence="21" type="ORF">MHHB_P0934</name>
</gene>
<comment type="caution">
    <text evidence="17">Lacks conserved residue(s) required for the propagation of feature annotation.</text>
</comment>
<feature type="binding site" evidence="17">
    <location>
        <position position="449"/>
    </location>
    <ligand>
        <name>(6S)-NADPHX</name>
        <dbReference type="ChEBI" id="CHEBI:64076"/>
    </ligand>
</feature>
<dbReference type="InterPro" id="IPR000631">
    <property type="entry name" value="CARKD"/>
</dbReference>
<dbReference type="PIRSF" id="PIRSF017184">
    <property type="entry name" value="Nnr"/>
    <property type="match status" value="1"/>
</dbReference>
<dbReference type="GO" id="GO:0005524">
    <property type="term" value="F:ATP binding"/>
    <property type="evidence" value="ECO:0007669"/>
    <property type="project" value="UniProtKB-UniRule"/>
</dbReference>
<feature type="binding site" evidence="17">
    <location>
        <position position="278"/>
    </location>
    <ligand>
        <name>(6S)-NADPHX</name>
        <dbReference type="ChEBI" id="CHEBI:64076"/>
    </ligand>
</feature>
<dbReference type="SUPFAM" id="SSF53613">
    <property type="entry name" value="Ribokinase-like"/>
    <property type="match status" value="1"/>
</dbReference>
<comment type="subunit">
    <text evidence="17">Homotetramer.</text>
</comment>
<dbReference type="CDD" id="cd01171">
    <property type="entry name" value="YXKO-related"/>
    <property type="match status" value="1"/>
</dbReference>
<reference evidence="21 22" key="1">
    <citation type="journal article" date="2019" name="Int. J. Syst. Evol. Microbiol.">
        <title>Methanofervidicoccus abyssi gen. nov., sp. nov., a hydrogenotrophic methanogen, isolated from a hydrothermal vent chimney in the Mid-Cayman Spreading Center, the Caribbean Sea.</title>
        <authorList>
            <person name="Sakai S."/>
            <person name="Takaki Y."/>
            <person name="Miyazaki M."/>
            <person name="Ogawara M."/>
            <person name="Yanagawa K."/>
            <person name="Miyazaki J."/>
            <person name="Takai K."/>
        </authorList>
    </citation>
    <scope>NUCLEOTIDE SEQUENCE [LARGE SCALE GENOMIC DNA]</scope>
    <source>
        <strain evidence="21 22">HHB</strain>
    </source>
</reference>
<evidence type="ECO:0000256" key="18">
    <source>
        <dbReference type="PIRNR" id="PIRNR017184"/>
    </source>
</evidence>
<dbReference type="Pfam" id="PF01256">
    <property type="entry name" value="Carb_kinase"/>
    <property type="match status" value="1"/>
</dbReference>